<dbReference type="GO" id="GO:0005739">
    <property type="term" value="C:mitochondrion"/>
    <property type="evidence" value="ECO:0007669"/>
    <property type="project" value="InterPro"/>
</dbReference>
<reference evidence="1" key="1">
    <citation type="submission" date="2019-06" db="EMBL/GenBank/DDBJ databases">
        <authorList>
            <consortium name="Wellcome Sanger Institute Data Sharing"/>
        </authorList>
    </citation>
    <scope>NUCLEOTIDE SEQUENCE [LARGE SCALE GENOMIC DNA]</scope>
</reference>
<dbReference type="FunCoup" id="A0A668AG71">
    <property type="interactions" value="45"/>
</dbReference>
<organism evidence="1 2">
    <name type="scientific">Myripristis murdjan</name>
    <name type="common">pinecone soldierfish</name>
    <dbReference type="NCBI Taxonomy" id="586833"/>
    <lineage>
        <taxon>Eukaryota</taxon>
        <taxon>Metazoa</taxon>
        <taxon>Chordata</taxon>
        <taxon>Craniata</taxon>
        <taxon>Vertebrata</taxon>
        <taxon>Euteleostomi</taxon>
        <taxon>Actinopterygii</taxon>
        <taxon>Neopterygii</taxon>
        <taxon>Teleostei</taxon>
        <taxon>Neoteleostei</taxon>
        <taxon>Acanthomorphata</taxon>
        <taxon>Holocentriformes</taxon>
        <taxon>Holocentridae</taxon>
        <taxon>Myripristis</taxon>
    </lineage>
</organism>
<protein>
    <submittedName>
        <fullName evidence="1">NADH:ubiquinone oxidoreductase complex assembly factor 8</fullName>
    </submittedName>
</protein>
<reference evidence="1" key="2">
    <citation type="submission" date="2025-08" db="UniProtKB">
        <authorList>
            <consortium name="Ensembl"/>
        </authorList>
    </citation>
    <scope>IDENTIFICATION</scope>
</reference>
<proteinExistence type="predicted"/>
<gene>
    <name evidence="1" type="primary">NDUFAF8</name>
</gene>
<dbReference type="InParanoid" id="A0A668AG71"/>
<dbReference type="AlphaFoldDB" id="A0A668AG71"/>
<dbReference type="GeneTree" id="ENSGT00520000061927"/>
<dbReference type="Proteomes" id="UP000472263">
    <property type="component" value="Chromosome 19"/>
</dbReference>
<dbReference type="InterPro" id="IPR034595">
    <property type="entry name" value="NDUFAF8"/>
</dbReference>
<dbReference type="PANTHER" id="PTHR34561">
    <property type="entry name" value="NADH DEHYDROGENASE [UBIQUINONE] 1 ALPHA SUBCOMPLEX ASSEMBLY FACTOR 8"/>
    <property type="match status" value="1"/>
</dbReference>
<dbReference type="GO" id="GO:0032981">
    <property type="term" value="P:mitochondrial respiratory chain complex I assembly"/>
    <property type="evidence" value="ECO:0007669"/>
    <property type="project" value="InterPro"/>
</dbReference>
<keyword evidence="2" id="KW-1185">Reference proteome</keyword>
<evidence type="ECO:0000313" key="2">
    <source>
        <dbReference type="Proteomes" id="UP000472263"/>
    </source>
</evidence>
<dbReference type="Ensembl" id="ENSMMDT00005047878.1">
    <property type="protein sequence ID" value="ENSMMDP00005046944.1"/>
    <property type="gene ID" value="ENSMMDG00005021434.1"/>
</dbReference>
<name>A0A668AG71_9TELE</name>
<reference evidence="1" key="3">
    <citation type="submission" date="2025-09" db="UniProtKB">
        <authorList>
            <consortium name="Ensembl"/>
        </authorList>
    </citation>
    <scope>IDENTIFICATION</scope>
</reference>
<dbReference type="PANTHER" id="PTHR34561:SF1">
    <property type="entry name" value="NADH DEHYDROGENASE [UBIQUINONE] 1 ALPHA SUBCOMPLEX ASSEMBLY FACTOR 8"/>
    <property type="match status" value="1"/>
</dbReference>
<accession>A0A668AG71</accession>
<evidence type="ECO:0000313" key="1">
    <source>
        <dbReference type="Ensembl" id="ENSMMDP00005046944.1"/>
    </source>
</evidence>
<sequence length="85" mass="9681">MSGPNVWSRSRERIRRFPELFAQCAGEAAAYGKCVAATTTGRQELTKDLCAKEFEALKTCFTNAGHKLHFLFVKHSFCSIWTERH</sequence>